<organism evidence="2 3">
    <name type="scientific">Suillus placidus</name>
    <dbReference type="NCBI Taxonomy" id="48579"/>
    <lineage>
        <taxon>Eukaryota</taxon>
        <taxon>Fungi</taxon>
        <taxon>Dikarya</taxon>
        <taxon>Basidiomycota</taxon>
        <taxon>Agaricomycotina</taxon>
        <taxon>Agaricomycetes</taxon>
        <taxon>Agaricomycetidae</taxon>
        <taxon>Boletales</taxon>
        <taxon>Suillineae</taxon>
        <taxon>Suillaceae</taxon>
        <taxon>Suillus</taxon>
    </lineage>
</organism>
<feature type="transmembrane region" description="Helical" evidence="1">
    <location>
        <begin position="49"/>
        <end position="71"/>
    </location>
</feature>
<evidence type="ECO:0000313" key="3">
    <source>
        <dbReference type="Proteomes" id="UP000714275"/>
    </source>
</evidence>
<name>A0A9P6ZLV2_9AGAM</name>
<gene>
    <name evidence="2" type="ORF">EV702DRAFT_1137778</name>
</gene>
<keyword evidence="1" id="KW-1133">Transmembrane helix</keyword>
<evidence type="ECO:0000256" key="1">
    <source>
        <dbReference type="SAM" id="Phobius"/>
    </source>
</evidence>
<keyword evidence="1" id="KW-0812">Transmembrane</keyword>
<keyword evidence="1" id="KW-0472">Membrane</keyword>
<accession>A0A9P6ZLV2</accession>
<dbReference type="AlphaFoldDB" id="A0A9P6ZLV2"/>
<proteinExistence type="predicted"/>
<keyword evidence="3" id="KW-1185">Reference proteome</keyword>
<feature type="transmembrane region" description="Helical" evidence="1">
    <location>
        <begin position="20"/>
        <end position="37"/>
    </location>
</feature>
<feature type="non-terminal residue" evidence="2">
    <location>
        <position position="1"/>
    </location>
</feature>
<sequence length="72" mass="8330">FPCMFSRLLIPSSAVSHCRYLCVVWLSLSLFLLPLPVHTMHHDYLQVRLVPFIFTTRPLYICISTCVLIGYS</sequence>
<dbReference type="EMBL" id="JABBWD010000061">
    <property type="protein sequence ID" value="KAG1771071.1"/>
    <property type="molecule type" value="Genomic_DNA"/>
</dbReference>
<reference evidence="2" key="1">
    <citation type="journal article" date="2020" name="New Phytol.">
        <title>Comparative genomics reveals dynamic genome evolution in host specialist ectomycorrhizal fungi.</title>
        <authorList>
            <person name="Lofgren L.A."/>
            <person name="Nguyen N.H."/>
            <person name="Vilgalys R."/>
            <person name="Ruytinx J."/>
            <person name="Liao H.L."/>
            <person name="Branco S."/>
            <person name="Kuo A."/>
            <person name="LaButti K."/>
            <person name="Lipzen A."/>
            <person name="Andreopoulos W."/>
            <person name="Pangilinan J."/>
            <person name="Riley R."/>
            <person name="Hundley H."/>
            <person name="Na H."/>
            <person name="Barry K."/>
            <person name="Grigoriev I.V."/>
            <person name="Stajich J.E."/>
            <person name="Kennedy P.G."/>
        </authorList>
    </citation>
    <scope>NUCLEOTIDE SEQUENCE</scope>
    <source>
        <strain evidence="2">DOB743</strain>
    </source>
</reference>
<comment type="caution">
    <text evidence="2">The sequence shown here is derived from an EMBL/GenBank/DDBJ whole genome shotgun (WGS) entry which is preliminary data.</text>
</comment>
<protein>
    <submittedName>
        <fullName evidence="2">Uncharacterized protein</fullName>
    </submittedName>
</protein>
<evidence type="ECO:0000313" key="2">
    <source>
        <dbReference type="EMBL" id="KAG1771071.1"/>
    </source>
</evidence>
<dbReference type="Proteomes" id="UP000714275">
    <property type="component" value="Unassembled WGS sequence"/>
</dbReference>